<keyword evidence="7" id="KW-1185">Reference proteome</keyword>
<keyword evidence="4" id="KW-0274">FAD</keyword>
<comment type="similarity">
    <text evidence="2">Belongs to the FAD-dependent oxidoreductase family.</text>
</comment>
<dbReference type="InterPro" id="IPR050260">
    <property type="entry name" value="FAD-bd_OxRdtase"/>
</dbReference>
<dbReference type="PANTHER" id="PTHR43429:SF3">
    <property type="entry name" value="NITRITE REDUCTASE [NAD(P)H]"/>
    <property type="match status" value="1"/>
</dbReference>
<dbReference type="PRINTS" id="PR00368">
    <property type="entry name" value="FADPNR"/>
</dbReference>
<organism evidence="6 7">
    <name type="scientific">Noviherbaspirillum aridicola</name>
    <dbReference type="NCBI Taxonomy" id="2849687"/>
    <lineage>
        <taxon>Bacteria</taxon>
        <taxon>Pseudomonadati</taxon>
        <taxon>Pseudomonadota</taxon>
        <taxon>Betaproteobacteria</taxon>
        <taxon>Burkholderiales</taxon>
        <taxon>Oxalobacteraceae</taxon>
        <taxon>Noviherbaspirillum</taxon>
    </lineage>
</organism>
<dbReference type="Proteomes" id="UP000887222">
    <property type="component" value="Unassembled WGS sequence"/>
</dbReference>
<gene>
    <name evidence="6" type="ORF">NCCP691_36370</name>
</gene>
<protein>
    <submittedName>
        <fullName evidence="6">Pyridine nucleotide-disulfide oxidoreductase</fullName>
    </submittedName>
</protein>
<reference evidence="6 7" key="1">
    <citation type="journal article" date="2022" name="Int. J. Syst. Evol. Microbiol.">
        <title>Noviherbaspirillum aridicola sp. nov., isolated from an arid soil in Pakistan.</title>
        <authorList>
            <person name="Khan I.U."/>
            <person name="Saqib M."/>
            <person name="Amin A."/>
            <person name="Hussain F."/>
            <person name="Li L."/>
            <person name="Liu Y.H."/>
            <person name="Fang B.Z."/>
            <person name="Ahmed I."/>
            <person name="Li W.J."/>
        </authorList>
    </citation>
    <scope>NUCLEOTIDE SEQUENCE [LARGE SCALE GENOMIC DNA]</scope>
    <source>
        <strain evidence="6 7">NCCP-691</strain>
    </source>
</reference>
<dbReference type="SUPFAM" id="SSF51905">
    <property type="entry name" value="FAD/NAD(P)-binding domain"/>
    <property type="match status" value="2"/>
</dbReference>
<comment type="cofactor">
    <cofactor evidence="1">
        <name>FAD</name>
        <dbReference type="ChEBI" id="CHEBI:57692"/>
    </cofactor>
</comment>
<dbReference type="PANTHER" id="PTHR43429">
    <property type="entry name" value="PYRIDINE NUCLEOTIDE-DISULFIDE OXIDOREDUCTASE DOMAIN-CONTAINING"/>
    <property type="match status" value="1"/>
</dbReference>
<evidence type="ECO:0000313" key="7">
    <source>
        <dbReference type="Proteomes" id="UP000887222"/>
    </source>
</evidence>
<dbReference type="RefSeq" id="WP_238482494.1">
    <property type="nucleotide sequence ID" value="NZ_BPMK01000018.1"/>
</dbReference>
<dbReference type="InterPro" id="IPR023753">
    <property type="entry name" value="FAD/NAD-binding_dom"/>
</dbReference>
<dbReference type="Pfam" id="PF07992">
    <property type="entry name" value="Pyr_redox_2"/>
    <property type="match status" value="1"/>
</dbReference>
<feature type="domain" description="FAD/NAD(P)-binding" evidence="5">
    <location>
        <begin position="12"/>
        <end position="296"/>
    </location>
</feature>
<sequence>MSVAKLTAARIRHVILGNGTAGVIAAETLRKNAPVDDILLIGDEPEPPYSRSALPNLLSGEIGESGTWLRRDKDYFRRLQIQQVTGKAVHVSTRTRTVKMEDGRAIPFDKLLIATGASARVPFIPGIDLPGVHNCWTLDDARRILQHAVPGARVVLAGAGFIGCLVMEALLRRGVRLTLVEKRDRLLPNMMSRPAGDMIQRWCERKGVSVRTNARIVGIGSSGMQDVGAPRIVRLSSGEQLQADLVIHCIGAVPNIHFLRGSGIKCVQGVVVDASMQTNVPGVYAAGDCAETFDSVSGRSVISGVQPNAADQAYCAALNMADKHAVQRGVRQIDVFDTMGLISSSFGQWQGVRGGQWVEMADEENFRYLRLEFSRDILVGCNAVGITEYSTVLRSLIQHQVRLGEWKDRLLENPGLLKQAYAECVQQQFVEHASAFRPPPGSRPEPVHQAV</sequence>
<comment type="caution">
    <text evidence="6">The sequence shown here is derived from an EMBL/GenBank/DDBJ whole genome shotgun (WGS) entry which is preliminary data.</text>
</comment>
<accession>A0ABQ4Q8Z5</accession>
<dbReference type="Gene3D" id="3.50.50.60">
    <property type="entry name" value="FAD/NAD(P)-binding domain"/>
    <property type="match status" value="2"/>
</dbReference>
<dbReference type="EMBL" id="BPMK01000018">
    <property type="protein sequence ID" value="GIZ53623.1"/>
    <property type="molecule type" value="Genomic_DNA"/>
</dbReference>
<evidence type="ECO:0000256" key="1">
    <source>
        <dbReference type="ARBA" id="ARBA00001974"/>
    </source>
</evidence>
<evidence type="ECO:0000256" key="3">
    <source>
        <dbReference type="ARBA" id="ARBA00022630"/>
    </source>
</evidence>
<dbReference type="InterPro" id="IPR036188">
    <property type="entry name" value="FAD/NAD-bd_sf"/>
</dbReference>
<dbReference type="PRINTS" id="PR00411">
    <property type="entry name" value="PNDRDTASEI"/>
</dbReference>
<evidence type="ECO:0000313" key="6">
    <source>
        <dbReference type="EMBL" id="GIZ53623.1"/>
    </source>
</evidence>
<proteinExistence type="inferred from homology"/>
<evidence type="ECO:0000259" key="5">
    <source>
        <dbReference type="Pfam" id="PF07992"/>
    </source>
</evidence>
<name>A0ABQ4Q8Z5_9BURK</name>
<evidence type="ECO:0000256" key="2">
    <source>
        <dbReference type="ARBA" id="ARBA00006442"/>
    </source>
</evidence>
<evidence type="ECO:0000256" key="4">
    <source>
        <dbReference type="ARBA" id="ARBA00022827"/>
    </source>
</evidence>
<keyword evidence="3" id="KW-0285">Flavoprotein</keyword>